<dbReference type="Proteomes" id="UP001219525">
    <property type="component" value="Unassembled WGS sequence"/>
</dbReference>
<proteinExistence type="predicted"/>
<evidence type="ECO:0000313" key="2">
    <source>
        <dbReference type="EMBL" id="KAJ7204177.1"/>
    </source>
</evidence>
<organism evidence="2 3">
    <name type="scientific">Mycena pura</name>
    <dbReference type="NCBI Taxonomy" id="153505"/>
    <lineage>
        <taxon>Eukaryota</taxon>
        <taxon>Fungi</taxon>
        <taxon>Dikarya</taxon>
        <taxon>Basidiomycota</taxon>
        <taxon>Agaricomycotina</taxon>
        <taxon>Agaricomycetes</taxon>
        <taxon>Agaricomycetidae</taxon>
        <taxon>Agaricales</taxon>
        <taxon>Marasmiineae</taxon>
        <taxon>Mycenaceae</taxon>
        <taxon>Mycena</taxon>
    </lineage>
</organism>
<name>A0AAD6VAA6_9AGAR</name>
<keyword evidence="1" id="KW-0472">Membrane</keyword>
<gene>
    <name evidence="2" type="ORF">GGX14DRAFT_461010</name>
</gene>
<keyword evidence="1" id="KW-0812">Transmembrane</keyword>
<feature type="transmembrane region" description="Helical" evidence="1">
    <location>
        <begin position="199"/>
        <end position="220"/>
    </location>
</feature>
<evidence type="ECO:0000313" key="3">
    <source>
        <dbReference type="Proteomes" id="UP001219525"/>
    </source>
</evidence>
<dbReference type="EMBL" id="JARJCW010000048">
    <property type="protein sequence ID" value="KAJ7204177.1"/>
    <property type="molecule type" value="Genomic_DNA"/>
</dbReference>
<keyword evidence="1" id="KW-1133">Transmembrane helix</keyword>
<reference evidence="2" key="1">
    <citation type="submission" date="2023-03" db="EMBL/GenBank/DDBJ databases">
        <title>Massive genome expansion in bonnet fungi (Mycena s.s.) driven by repeated elements and novel gene families across ecological guilds.</title>
        <authorList>
            <consortium name="Lawrence Berkeley National Laboratory"/>
            <person name="Harder C.B."/>
            <person name="Miyauchi S."/>
            <person name="Viragh M."/>
            <person name="Kuo A."/>
            <person name="Thoen E."/>
            <person name="Andreopoulos B."/>
            <person name="Lu D."/>
            <person name="Skrede I."/>
            <person name="Drula E."/>
            <person name="Henrissat B."/>
            <person name="Morin E."/>
            <person name="Kohler A."/>
            <person name="Barry K."/>
            <person name="LaButti K."/>
            <person name="Morin E."/>
            <person name="Salamov A."/>
            <person name="Lipzen A."/>
            <person name="Mereny Z."/>
            <person name="Hegedus B."/>
            <person name="Baldrian P."/>
            <person name="Stursova M."/>
            <person name="Weitz H."/>
            <person name="Taylor A."/>
            <person name="Grigoriev I.V."/>
            <person name="Nagy L.G."/>
            <person name="Martin F."/>
            <person name="Kauserud H."/>
        </authorList>
    </citation>
    <scope>NUCLEOTIDE SEQUENCE</scope>
    <source>
        <strain evidence="2">9144</strain>
    </source>
</reference>
<evidence type="ECO:0000256" key="1">
    <source>
        <dbReference type="SAM" id="Phobius"/>
    </source>
</evidence>
<dbReference type="AlphaFoldDB" id="A0AAD6VAA6"/>
<protein>
    <submittedName>
        <fullName evidence="2">Uncharacterized protein</fullName>
    </submittedName>
</protein>
<accession>A0AAD6VAA6</accession>
<sequence length="255" mass="26696">MSKPSFNNCDQTETDTQLFIDNLAGLINSTFKFECVHLFTEPSVQKGPAFTSCGANSYPNLCIGGIKGQHACGAPQCQFVDWTKSSAHGCPSAILEYAQVQPMGVVAPCCNSDGCSTPSDPQNAPYTCDTSRTLYLCVNDGAAAECVDPKANTICSGNFSAAAGSGSIASQTSGLGGSETASAQGNGGQPARHLLSSKAIIAISVTAGVLVVVGVIWRCITRNNRGPVRVQPVQEVGNLRITETYHVQTRSGYYE</sequence>
<comment type="caution">
    <text evidence="2">The sequence shown here is derived from an EMBL/GenBank/DDBJ whole genome shotgun (WGS) entry which is preliminary data.</text>
</comment>
<keyword evidence="3" id="KW-1185">Reference proteome</keyword>